<dbReference type="Proteomes" id="UP000235145">
    <property type="component" value="Unassembled WGS sequence"/>
</dbReference>
<protein>
    <submittedName>
        <fullName evidence="2">Uncharacterized protein</fullName>
    </submittedName>
</protein>
<evidence type="ECO:0000313" key="2">
    <source>
        <dbReference type="EMBL" id="KAJ0220548.1"/>
    </source>
</evidence>
<gene>
    <name evidence="2" type="ORF">LSAT_V11C200075820</name>
</gene>
<evidence type="ECO:0000313" key="3">
    <source>
        <dbReference type="Proteomes" id="UP000235145"/>
    </source>
</evidence>
<organism evidence="2 3">
    <name type="scientific">Lactuca sativa</name>
    <name type="common">Garden lettuce</name>
    <dbReference type="NCBI Taxonomy" id="4236"/>
    <lineage>
        <taxon>Eukaryota</taxon>
        <taxon>Viridiplantae</taxon>
        <taxon>Streptophyta</taxon>
        <taxon>Embryophyta</taxon>
        <taxon>Tracheophyta</taxon>
        <taxon>Spermatophyta</taxon>
        <taxon>Magnoliopsida</taxon>
        <taxon>eudicotyledons</taxon>
        <taxon>Gunneridae</taxon>
        <taxon>Pentapetalae</taxon>
        <taxon>asterids</taxon>
        <taxon>campanulids</taxon>
        <taxon>Asterales</taxon>
        <taxon>Asteraceae</taxon>
        <taxon>Cichorioideae</taxon>
        <taxon>Cichorieae</taxon>
        <taxon>Lactucinae</taxon>
        <taxon>Lactuca</taxon>
    </lineage>
</organism>
<sequence>MKMTSMFKNISDMEVLNSKALEEKELDKGILVHLYSHGYVLVAHHMKVKASVESKVCKLLSPRQLQLFLQMDQMQTLWISSLGLPDMDANGPDGATGNLDFLRNSPQR</sequence>
<reference evidence="2 3" key="1">
    <citation type="journal article" date="2017" name="Nat. Commun.">
        <title>Genome assembly with in vitro proximity ligation data and whole-genome triplication in lettuce.</title>
        <authorList>
            <person name="Reyes-Chin-Wo S."/>
            <person name="Wang Z."/>
            <person name="Yang X."/>
            <person name="Kozik A."/>
            <person name="Arikit S."/>
            <person name="Song C."/>
            <person name="Xia L."/>
            <person name="Froenicke L."/>
            <person name="Lavelle D.O."/>
            <person name="Truco M.J."/>
            <person name="Xia R."/>
            <person name="Zhu S."/>
            <person name="Xu C."/>
            <person name="Xu H."/>
            <person name="Xu X."/>
            <person name="Cox K."/>
            <person name="Korf I."/>
            <person name="Meyers B.C."/>
            <person name="Michelmore R.W."/>
        </authorList>
    </citation>
    <scope>NUCLEOTIDE SEQUENCE [LARGE SCALE GENOMIC DNA]</scope>
    <source>
        <strain evidence="3">cv. Salinas</strain>
        <tissue evidence="2">Seedlings</tissue>
    </source>
</reference>
<proteinExistence type="predicted"/>
<dbReference type="EMBL" id="NBSK02000002">
    <property type="protein sequence ID" value="KAJ0220548.1"/>
    <property type="molecule type" value="Genomic_DNA"/>
</dbReference>
<accession>A0A9R1WB44</accession>
<comment type="caution">
    <text evidence="2">The sequence shown here is derived from an EMBL/GenBank/DDBJ whole genome shotgun (WGS) entry which is preliminary data.</text>
</comment>
<name>A0A9R1WB44_LACSA</name>
<keyword evidence="3" id="KW-1185">Reference proteome</keyword>
<evidence type="ECO:0000256" key="1">
    <source>
        <dbReference type="SAM" id="MobiDB-lite"/>
    </source>
</evidence>
<dbReference type="AlphaFoldDB" id="A0A9R1WB44"/>
<feature type="region of interest" description="Disordered" evidence="1">
    <location>
        <begin position="89"/>
        <end position="108"/>
    </location>
</feature>